<organism evidence="1 2">
    <name type="scientific">Paenibacillus lignilyticus</name>
    <dbReference type="NCBI Taxonomy" id="1172615"/>
    <lineage>
        <taxon>Bacteria</taxon>
        <taxon>Bacillati</taxon>
        <taxon>Bacillota</taxon>
        <taxon>Bacilli</taxon>
        <taxon>Bacillales</taxon>
        <taxon>Paenibacillaceae</taxon>
        <taxon>Paenibacillus</taxon>
    </lineage>
</organism>
<evidence type="ECO:0000313" key="1">
    <source>
        <dbReference type="EMBL" id="MBP3964459.1"/>
    </source>
</evidence>
<dbReference type="Gene3D" id="3.30.460.40">
    <property type="match status" value="1"/>
</dbReference>
<dbReference type="Proteomes" id="UP000673394">
    <property type="component" value="Unassembled WGS sequence"/>
</dbReference>
<comment type="caution">
    <text evidence="1">The sequence shown here is derived from an EMBL/GenBank/DDBJ whole genome shotgun (WGS) entry which is preliminary data.</text>
</comment>
<gene>
    <name evidence="1" type="ORF">I8J30_17215</name>
</gene>
<proteinExistence type="predicted"/>
<dbReference type="SUPFAM" id="SSF81301">
    <property type="entry name" value="Nucleotidyltransferase"/>
    <property type="match status" value="1"/>
</dbReference>
<name>A0ABS5CF31_9BACL</name>
<dbReference type="EMBL" id="JAGKSP010000006">
    <property type="protein sequence ID" value="MBP3964459.1"/>
    <property type="molecule type" value="Genomic_DNA"/>
</dbReference>
<accession>A0ABS5CF31</accession>
<keyword evidence="2" id="KW-1185">Reference proteome</keyword>
<reference evidence="1 2" key="1">
    <citation type="submission" date="2021-04" db="EMBL/GenBank/DDBJ databases">
        <title>Paenibacillus sp. DLE-14 whole genome sequence.</title>
        <authorList>
            <person name="Ham Y.J."/>
        </authorList>
    </citation>
    <scope>NUCLEOTIDE SEQUENCE [LARGE SCALE GENOMIC DNA]</scope>
    <source>
        <strain evidence="1 2">DLE-14</strain>
    </source>
</reference>
<evidence type="ECO:0008006" key="3">
    <source>
        <dbReference type="Google" id="ProtNLM"/>
    </source>
</evidence>
<protein>
    <recommendedName>
        <fullName evidence="3">Nucleotidyl transferase AbiEii/AbiGii toxin family protein</fullName>
    </recommendedName>
</protein>
<evidence type="ECO:0000313" key="2">
    <source>
        <dbReference type="Proteomes" id="UP000673394"/>
    </source>
</evidence>
<sequence length="199" mass="22006">MERRERMQAAEPFYRALEIIARETAPTGAKWLIGGSAGLLLRGLELSDPPRDLDLYADDAAAAALHKALLPYAVDEQHESVSPIYRSVLSHYLIEGIQVELVGGFVVSAGEDRYAVEVEKVLASLQTTVAIGAYQLGIVPLAHELWFNVLREREDRIRLIVPPIREEPALHMEAVGVIASGNRLTGKTKQYVQQLLGNR</sequence>
<dbReference type="RefSeq" id="WP_210659782.1">
    <property type="nucleotide sequence ID" value="NZ_JAGKSP010000006.1"/>
</dbReference>
<dbReference type="InterPro" id="IPR043519">
    <property type="entry name" value="NT_sf"/>
</dbReference>